<feature type="transmembrane region" description="Helical" evidence="5">
    <location>
        <begin position="154"/>
        <end position="170"/>
    </location>
</feature>
<dbReference type="AlphaFoldDB" id="A0A1D2MVF2"/>
<dbReference type="Gene3D" id="1.20.1080.10">
    <property type="entry name" value="Glycerol uptake facilitator protein"/>
    <property type="match status" value="1"/>
</dbReference>
<dbReference type="InterPro" id="IPR051883">
    <property type="entry name" value="AQP11/12_channel"/>
</dbReference>
<comment type="subcellular location">
    <subcellularLocation>
        <location evidence="1">Membrane</location>
        <topology evidence="1">Multi-pass membrane protein</topology>
    </subcellularLocation>
</comment>
<dbReference type="GO" id="GO:0015267">
    <property type="term" value="F:channel activity"/>
    <property type="evidence" value="ECO:0007669"/>
    <property type="project" value="TreeGrafter"/>
</dbReference>
<keyword evidence="4 5" id="KW-0472">Membrane</keyword>
<proteinExistence type="predicted"/>
<evidence type="ECO:0000313" key="7">
    <source>
        <dbReference type="Proteomes" id="UP000094527"/>
    </source>
</evidence>
<dbReference type="GO" id="GO:0016020">
    <property type="term" value="C:membrane"/>
    <property type="evidence" value="ECO:0007669"/>
    <property type="project" value="UniProtKB-SubCell"/>
</dbReference>
<dbReference type="OrthoDB" id="9894770at2759"/>
<gene>
    <name evidence="6" type="ORF">Ocin01_09778</name>
</gene>
<dbReference type="PANTHER" id="PTHR21191:SF16">
    <property type="entry name" value="AQUAPORIN"/>
    <property type="match status" value="1"/>
</dbReference>
<accession>A0A1D2MVF2</accession>
<organism evidence="6 7">
    <name type="scientific">Orchesella cincta</name>
    <name type="common">Springtail</name>
    <name type="synonym">Podura cincta</name>
    <dbReference type="NCBI Taxonomy" id="48709"/>
    <lineage>
        <taxon>Eukaryota</taxon>
        <taxon>Metazoa</taxon>
        <taxon>Ecdysozoa</taxon>
        <taxon>Arthropoda</taxon>
        <taxon>Hexapoda</taxon>
        <taxon>Collembola</taxon>
        <taxon>Entomobryomorpha</taxon>
        <taxon>Entomobryoidea</taxon>
        <taxon>Orchesellidae</taxon>
        <taxon>Orchesellinae</taxon>
        <taxon>Orchesella</taxon>
    </lineage>
</organism>
<keyword evidence="2 5" id="KW-0812">Transmembrane</keyword>
<evidence type="ECO:0000313" key="6">
    <source>
        <dbReference type="EMBL" id="ODM96891.1"/>
    </source>
</evidence>
<keyword evidence="7" id="KW-1185">Reference proteome</keyword>
<keyword evidence="3 5" id="KW-1133">Transmembrane helix</keyword>
<feature type="transmembrane region" description="Helical" evidence="5">
    <location>
        <begin position="74"/>
        <end position="99"/>
    </location>
</feature>
<evidence type="ECO:0000256" key="1">
    <source>
        <dbReference type="ARBA" id="ARBA00004141"/>
    </source>
</evidence>
<dbReference type="GO" id="GO:0005737">
    <property type="term" value="C:cytoplasm"/>
    <property type="evidence" value="ECO:0007669"/>
    <property type="project" value="TreeGrafter"/>
</dbReference>
<dbReference type="PANTHER" id="PTHR21191">
    <property type="entry name" value="AQUAPORIN"/>
    <property type="match status" value="1"/>
</dbReference>
<feature type="transmembrane region" description="Helical" evidence="5">
    <location>
        <begin position="119"/>
        <end position="142"/>
    </location>
</feature>
<evidence type="ECO:0000256" key="5">
    <source>
        <dbReference type="SAM" id="Phobius"/>
    </source>
</evidence>
<dbReference type="Proteomes" id="UP000094527">
    <property type="component" value="Unassembled WGS sequence"/>
</dbReference>
<evidence type="ECO:0000256" key="2">
    <source>
        <dbReference type="ARBA" id="ARBA00022692"/>
    </source>
</evidence>
<comment type="caution">
    <text evidence="6">The sequence shown here is derived from an EMBL/GenBank/DDBJ whole genome shotgun (WGS) entry which is preliminary data.</text>
</comment>
<evidence type="ECO:0000256" key="3">
    <source>
        <dbReference type="ARBA" id="ARBA00022989"/>
    </source>
</evidence>
<dbReference type="InterPro" id="IPR023271">
    <property type="entry name" value="Aquaporin-like"/>
</dbReference>
<reference evidence="6 7" key="1">
    <citation type="journal article" date="2016" name="Genome Biol. Evol.">
        <title>Gene Family Evolution Reflects Adaptation to Soil Environmental Stressors in the Genome of the Collembolan Orchesella cincta.</title>
        <authorList>
            <person name="Faddeeva-Vakhrusheva A."/>
            <person name="Derks M.F."/>
            <person name="Anvar S.Y."/>
            <person name="Agamennone V."/>
            <person name="Suring W."/>
            <person name="Smit S."/>
            <person name="van Straalen N.M."/>
            <person name="Roelofs D."/>
        </authorList>
    </citation>
    <scope>NUCLEOTIDE SEQUENCE [LARGE SCALE GENOMIC DNA]</scope>
    <source>
        <tissue evidence="6">Mixed pool</tissue>
    </source>
</reference>
<evidence type="ECO:0000256" key="4">
    <source>
        <dbReference type="ARBA" id="ARBA00023136"/>
    </source>
</evidence>
<sequence length="175" mass="19650">MKHIEGIGTEGNDYYRRFEFVMVLIWSEAFGALLAYGYLVNLIWANAHLWEFWDKENNYHFHLFKTANEWQASIAAYPAVAAFVEGIFSLAQYILPIFVTKVGLEGNPALLLINSGKAIFAGIGAPFTGGYFNPIVAFALEYKTRGHTLLTKTMVYWIAPILGTIAGIACRKKIF</sequence>
<dbReference type="SUPFAM" id="SSF81338">
    <property type="entry name" value="Aquaporin-like"/>
    <property type="match status" value="1"/>
</dbReference>
<name>A0A1D2MVF2_ORCCI</name>
<feature type="transmembrane region" description="Helical" evidence="5">
    <location>
        <begin position="20"/>
        <end position="44"/>
    </location>
</feature>
<protein>
    <submittedName>
        <fullName evidence="6">Aquaporin-12A</fullName>
    </submittedName>
</protein>
<dbReference type="EMBL" id="LJIJ01000492">
    <property type="protein sequence ID" value="ODM96891.1"/>
    <property type="molecule type" value="Genomic_DNA"/>
</dbReference>